<evidence type="ECO:0000313" key="3">
    <source>
        <dbReference type="Proteomes" id="UP000005038"/>
    </source>
</evidence>
<organism evidence="2 3">
    <name type="scientific">Gordonia otitidis (strain DSM 44809 / CCUG 52243 / JCM 12355 / NBRC 100426 / IFM 10032)</name>
    <dbReference type="NCBI Taxonomy" id="1108044"/>
    <lineage>
        <taxon>Bacteria</taxon>
        <taxon>Bacillati</taxon>
        <taxon>Actinomycetota</taxon>
        <taxon>Actinomycetes</taxon>
        <taxon>Mycobacteriales</taxon>
        <taxon>Gordoniaceae</taxon>
        <taxon>Gordonia</taxon>
    </lineage>
</organism>
<feature type="region of interest" description="Disordered" evidence="1">
    <location>
        <begin position="36"/>
        <end position="61"/>
    </location>
</feature>
<dbReference type="EMBL" id="BAFB01000271">
    <property type="protein sequence ID" value="GAB37155.1"/>
    <property type="molecule type" value="Genomic_DNA"/>
</dbReference>
<dbReference type="InterPro" id="IPR036374">
    <property type="entry name" value="OxRdtase_Mopterin-bd_sf"/>
</dbReference>
<evidence type="ECO:0000313" key="2">
    <source>
        <dbReference type="EMBL" id="GAB37155.1"/>
    </source>
</evidence>
<sequence length="61" mass="6416">MVVHESRPSNAESGLAALTEVPTPTDAFYVRGHGKVPEVDPAVTDPAAAPPRTNPHDEDTP</sequence>
<accession>H5TUJ7</accession>
<evidence type="ECO:0000256" key="1">
    <source>
        <dbReference type="SAM" id="MobiDB-lite"/>
    </source>
</evidence>
<dbReference type="Proteomes" id="UP000005038">
    <property type="component" value="Unassembled WGS sequence"/>
</dbReference>
<name>H5TUJ7_GORO1</name>
<dbReference type="Gene3D" id="3.90.420.10">
    <property type="entry name" value="Oxidoreductase, molybdopterin-binding domain"/>
    <property type="match status" value="1"/>
</dbReference>
<dbReference type="AlphaFoldDB" id="H5TUJ7"/>
<reference evidence="2" key="1">
    <citation type="submission" date="2012-02" db="EMBL/GenBank/DDBJ databases">
        <title>Whole genome shotgun sequence of Gordonia otitidis NBRC 100426.</title>
        <authorList>
            <person name="Yoshida I."/>
            <person name="Hosoyama A."/>
            <person name="Tsuchikane K."/>
            <person name="Katsumata H."/>
            <person name="Yamazaki S."/>
            <person name="Fujita N."/>
        </authorList>
    </citation>
    <scope>NUCLEOTIDE SEQUENCE [LARGE SCALE GENOMIC DNA]</scope>
    <source>
        <strain evidence="2">NBRC 100426</strain>
    </source>
</reference>
<comment type="caution">
    <text evidence="2">The sequence shown here is derived from an EMBL/GenBank/DDBJ whole genome shotgun (WGS) entry which is preliminary data.</text>
</comment>
<protein>
    <submittedName>
        <fullName evidence="2">Uncharacterized protein</fullName>
    </submittedName>
</protein>
<keyword evidence="3" id="KW-1185">Reference proteome</keyword>
<gene>
    <name evidence="2" type="ORF">GOOTI_271_00030</name>
</gene>
<proteinExistence type="predicted"/>
<dbReference type="STRING" id="1108044.GOOTI_271_00030"/>